<accession>A0A8J5RJW9</accession>
<comment type="caution">
    <text evidence="2">The sequence shown here is derived from an EMBL/GenBank/DDBJ whole genome shotgun (WGS) entry which is preliminary data.</text>
</comment>
<feature type="compositionally biased region" description="Basic and acidic residues" evidence="1">
    <location>
        <begin position="111"/>
        <end position="136"/>
    </location>
</feature>
<protein>
    <submittedName>
        <fullName evidence="2">Uncharacterized protein</fullName>
    </submittedName>
</protein>
<feature type="compositionally biased region" description="Low complexity" evidence="1">
    <location>
        <begin position="57"/>
        <end position="78"/>
    </location>
</feature>
<feature type="region of interest" description="Disordered" evidence="1">
    <location>
        <begin position="1"/>
        <end position="166"/>
    </location>
</feature>
<sequence length="216" mass="24403">MPSSRHPHSFLFHGSIAPDVPSHGSLPFRRRTQTRYKEPHNPSPFSTQSKGREKLPSYESSSTSSSLVVSNVGPRQGRQGAGKGRREEAQEGAARQYPGHHEAGHPASGQERWREAHLRADLRGDPRRAQDLPGERHPRRRHLHGARPSQNRHRHGRGVRTQETGPHPLRFRRLSHCFWSHLPSVRVSFASAMCRDSGWLADLFLLGQIVGPMDFI</sequence>
<feature type="compositionally biased region" description="Basic residues" evidence="1">
    <location>
        <begin position="137"/>
        <end position="158"/>
    </location>
</feature>
<keyword evidence="3" id="KW-1185">Reference proteome</keyword>
<reference evidence="2" key="2">
    <citation type="submission" date="2021-02" db="EMBL/GenBank/DDBJ databases">
        <authorList>
            <person name="Kimball J.A."/>
            <person name="Haas M.W."/>
            <person name="Macchietto M."/>
            <person name="Kono T."/>
            <person name="Duquette J."/>
            <person name="Shao M."/>
        </authorList>
    </citation>
    <scope>NUCLEOTIDE SEQUENCE</scope>
    <source>
        <tissue evidence="2">Fresh leaf tissue</tissue>
    </source>
</reference>
<proteinExistence type="predicted"/>
<evidence type="ECO:0000256" key="1">
    <source>
        <dbReference type="SAM" id="MobiDB-lite"/>
    </source>
</evidence>
<evidence type="ECO:0000313" key="3">
    <source>
        <dbReference type="Proteomes" id="UP000729402"/>
    </source>
</evidence>
<dbReference type="Proteomes" id="UP000729402">
    <property type="component" value="Unassembled WGS sequence"/>
</dbReference>
<reference evidence="2" key="1">
    <citation type="journal article" date="2021" name="bioRxiv">
        <title>Whole Genome Assembly and Annotation of Northern Wild Rice, Zizania palustris L., Supports a Whole Genome Duplication in the Zizania Genus.</title>
        <authorList>
            <person name="Haas M."/>
            <person name="Kono T."/>
            <person name="Macchietto M."/>
            <person name="Millas R."/>
            <person name="McGilp L."/>
            <person name="Shao M."/>
            <person name="Duquette J."/>
            <person name="Hirsch C.N."/>
            <person name="Kimball J."/>
        </authorList>
    </citation>
    <scope>NUCLEOTIDE SEQUENCE</scope>
    <source>
        <tissue evidence="2">Fresh leaf tissue</tissue>
    </source>
</reference>
<organism evidence="2 3">
    <name type="scientific">Zizania palustris</name>
    <name type="common">Northern wild rice</name>
    <dbReference type="NCBI Taxonomy" id="103762"/>
    <lineage>
        <taxon>Eukaryota</taxon>
        <taxon>Viridiplantae</taxon>
        <taxon>Streptophyta</taxon>
        <taxon>Embryophyta</taxon>
        <taxon>Tracheophyta</taxon>
        <taxon>Spermatophyta</taxon>
        <taxon>Magnoliopsida</taxon>
        <taxon>Liliopsida</taxon>
        <taxon>Poales</taxon>
        <taxon>Poaceae</taxon>
        <taxon>BOP clade</taxon>
        <taxon>Oryzoideae</taxon>
        <taxon>Oryzeae</taxon>
        <taxon>Zizaniinae</taxon>
        <taxon>Zizania</taxon>
    </lineage>
</organism>
<gene>
    <name evidence="2" type="ORF">GUJ93_ZPchr0008g12707</name>
</gene>
<dbReference type="AlphaFoldDB" id="A0A8J5RJW9"/>
<evidence type="ECO:0000313" key="2">
    <source>
        <dbReference type="EMBL" id="KAG8047138.1"/>
    </source>
</evidence>
<name>A0A8J5RJW9_ZIZPA</name>
<dbReference type="OrthoDB" id="695955at2759"/>
<dbReference type="EMBL" id="JAAALK010000290">
    <property type="protein sequence ID" value="KAG8047138.1"/>
    <property type="molecule type" value="Genomic_DNA"/>
</dbReference>